<feature type="region of interest" description="Disordered" evidence="1">
    <location>
        <begin position="28"/>
        <end position="121"/>
    </location>
</feature>
<protein>
    <submittedName>
        <fullName evidence="2">Uncharacterized protein</fullName>
    </submittedName>
</protein>
<organism evidence="2 3">
    <name type="scientific">Pleuronectes platessa</name>
    <name type="common">European plaice</name>
    <dbReference type="NCBI Taxonomy" id="8262"/>
    <lineage>
        <taxon>Eukaryota</taxon>
        <taxon>Metazoa</taxon>
        <taxon>Chordata</taxon>
        <taxon>Craniata</taxon>
        <taxon>Vertebrata</taxon>
        <taxon>Euteleostomi</taxon>
        <taxon>Actinopterygii</taxon>
        <taxon>Neopterygii</taxon>
        <taxon>Teleostei</taxon>
        <taxon>Neoteleostei</taxon>
        <taxon>Acanthomorphata</taxon>
        <taxon>Carangaria</taxon>
        <taxon>Pleuronectiformes</taxon>
        <taxon>Pleuronectoidei</taxon>
        <taxon>Pleuronectidae</taxon>
        <taxon>Pleuronectes</taxon>
    </lineage>
</organism>
<reference evidence="2" key="1">
    <citation type="submission" date="2020-03" db="EMBL/GenBank/DDBJ databases">
        <authorList>
            <person name="Weist P."/>
        </authorList>
    </citation>
    <scope>NUCLEOTIDE SEQUENCE</scope>
</reference>
<dbReference type="Proteomes" id="UP001153269">
    <property type="component" value="Unassembled WGS sequence"/>
</dbReference>
<proteinExistence type="predicted"/>
<accession>A0A9N7YPI6</accession>
<name>A0A9N7YPI6_PLEPL</name>
<evidence type="ECO:0000313" key="3">
    <source>
        <dbReference type="Proteomes" id="UP001153269"/>
    </source>
</evidence>
<sequence>MRVHQRIDVMTGTRGTGLCQSRGLFTPASSFQPSFTRPLIPCPTLMSPSQEDTGVERRGEEEKREERNNEARRGRGEKERGNMTIPPRSEPVRLMSIVQNPQGAERAQGRPASQPTSPTAALMKISCQSAALV</sequence>
<evidence type="ECO:0000313" key="2">
    <source>
        <dbReference type="EMBL" id="CAB1431839.1"/>
    </source>
</evidence>
<feature type="compositionally biased region" description="Basic and acidic residues" evidence="1">
    <location>
        <begin position="54"/>
        <end position="81"/>
    </location>
</feature>
<evidence type="ECO:0000256" key="1">
    <source>
        <dbReference type="SAM" id="MobiDB-lite"/>
    </source>
</evidence>
<dbReference type="AlphaFoldDB" id="A0A9N7YPI6"/>
<gene>
    <name evidence="2" type="ORF">PLEPLA_LOCUS19896</name>
</gene>
<comment type="caution">
    <text evidence="2">The sequence shown here is derived from an EMBL/GenBank/DDBJ whole genome shotgun (WGS) entry which is preliminary data.</text>
</comment>
<dbReference type="EMBL" id="CADEAL010001379">
    <property type="protein sequence ID" value="CAB1431839.1"/>
    <property type="molecule type" value="Genomic_DNA"/>
</dbReference>
<keyword evidence="3" id="KW-1185">Reference proteome</keyword>